<reference evidence="1 2" key="1">
    <citation type="submission" date="2020-06" db="EMBL/GenBank/DDBJ databases">
        <authorList>
            <person name="Li R."/>
            <person name="Bekaert M."/>
        </authorList>
    </citation>
    <scope>NUCLEOTIDE SEQUENCE [LARGE SCALE GENOMIC DNA]</scope>
    <source>
        <strain evidence="2">wild</strain>
    </source>
</reference>
<dbReference type="Proteomes" id="UP000507470">
    <property type="component" value="Unassembled WGS sequence"/>
</dbReference>
<gene>
    <name evidence="1" type="ORF">MCOR_54767</name>
</gene>
<dbReference type="EMBL" id="CACVKT020009697">
    <property type="protein sequence ID" value="CAC5422734.1"/>
    <property type="molecule type" value="Genomic_DNA"/>
</dbReference>
<evidence type="ECO:0000313" key="1">
    <source>
        <dbReference type="EMBL" id="CAC5422734.1"/>
    </source>
</evidence>
<keyword evidence="2" id="KW-1185">Reference proteome</keyword>
<dbReference type="OrthoDB" id="6148831at2759"/>
<sequence>MVLLQCSKCPFRGNTKNTIQHFIIKHASDDRVPFVCKTCNFKTVSHAKWQRHLKDLKKHHVNKEHICMKSINPYVVIVGEDITEFESTCINDKIFIQEEEIEIVEVNIDPKDEQILELENKLVEMKSTHENQLKDLEEKHTFECLRFGNFIERLEKERQILKKK</sequence>
<dbReference type="Gene3D" id="3.30.160.60">
    <property type="entry name" value="Classic Zinc Finger"/>
    <property type="match status" value="1"/>
</dbReference>
<name>A0A6J8EQ55_MYTCO</name>
<accession>A0A6J8EQ55</accession>
<evidence type="ECO:0008006" key="3">
    <source>
        <dbReference type="Google" id="ProtNLM"/>
    </source>
</evidence>
<proteinExistence type="predicted"/>
<organism evidence="1 2">
    <name type="scientific">Mytilus coruscus</name>
    <name type="common">Sea mussel</name>
    <dbReference type="NCBI Taxonomy" id="42192"/>
    <lineage>
        <taxon>Eukaryota</taxon>
        <taxon>Metazoa</taxon>
        <taxon>Spiralia</taxon>
        <taxon>Lophotrochozoa</taxon>
        <taxon>Mollusca</taxon>
        <taxon>Bivalvia</taxon>
        <taxon>Autobranchia</taxon>
        <taxon>Pteriomorphia</taxon>
        <taxon>Mytilida</taxon>
        <taxon>Mytiloidea</taxon>
        <taxon>Mytilidae</taxon>
        <taxon>Mytilinae</taxon>
        <taxon>Mytilus</taxon>
    </lineage>
</organism>
<evidence type="ECO:0000313" key="2">
    <source>
        <dbReference type="Proteomes" id="UP000507470"/>
    </source>
</evidence>
<protein>
    <recommendedName>
        <fullName evidence="3">C2H2-type domain-containing protein</fullName>
    </recommendedName>
</protein>
<dbReference type="AlphaFoldDB" id="A0A6J8EQ55"/>